<evidence type="ECO:0000313" key="3">
    <source>
        <dbReference type="EMBL" id="OCF21583.1"/>
    </source>
</evidence>
<evidence type="ECO:0008006" key="6">
    <source>
        <dbReference type="Google" id="ProtNLM"/>
    </source>
</evidence>
<dbReference type="GO" id="GO:0016491">
    <property type="term" value="F:oxidoreductase activity"/>
    <property type="evidence" value="ECO:0007669"/>
    <property type="project" value="UniProtKB-KW"/>
</dbReference>
<comment type="similarity">
    <text evidence="1">Belongs to the short-chain dehydrogenases/reductases (SDR) family.</text>
</comment>
<gene>
    <name evidence="3" type="ORF">I302_09262</name>
    <name evidence="4" type="ORF">I302_104669</name>
</gene>
<evidence type="ECO:0000256" key="1">
    <source>
        <dbReference type="ARBA" id="ARBA00006484"/>
    </source>
</evidence>
<sequence>MSKIALIFGLGPRIGQPTATKFHHAGYKVATVARTPRTYTSDDFIHVTADLNDPSSVKPIFDKVETQWGKAPDVVIYNAGSLVPTPTNPLNANMDEFVKSFNVNTMTPYCAASIAYAKNNKVTFILTGNAFNTLVNPFFATQGVGKSASAHWIQAAAKAEALRPAKFYYCDQRTPEGKPCYTGLNGDAHADLYLKLAEEEEQGEPIVVLKA</sequence>
<dbReference type="InterPro" id="IPR036291">
    <property type="entry name" value="NAD(P)-bd_dom_sf"/>
</dbReference>
<proteinExistence type="inferred from homology"/>
<protein>
    <recommendedName>
        <fullName evidence="6">Short-chain dehydrogenase</fullName>
    </recommendedName>
</protein>
<dbReference type="Proteomes" id="UP000092730">
    <property type="component" value="Chromosome 3"/>
</dbReference>
<dbReference type="EMBL" id="CP144543">
    <property type="protein sequence ID" value="WVW82658.1"/>
    <property type="molecule type" value="Genomic_DNA"/>
</dbReference>
<evidence type="ECO:0000313" key="5">
    <source>
        <dbReference type="Proteomes" id="UP000092730"/>
    </source>
</evidence>
<dbReference type="GeneID" id="30213661"/>
<accession>A0A1B9FS29</accession>
<name>A0A1B9FS29_9TREE</name>
<reference evidence="3" key="1">
    <citation type="submission" date="2013-07" db="EMBL/GenBank/DDBJ databases">
        <title>The Genome Sequence of Cryptococcus bestiolae CBS10118.</title>
        <authorList>
            <consortium name="The Broad Institute Genome Sequencing Platform"/>
            <person name="Cuomo C."/>
            <person name="Litvintseva A."/>
            <person name="Chen Y."/>
            <person name="Heitman J."/>
            <person name="Sun S."/>
            <person name="Springer D."/>
            <person name="Dromer F."/>
            <person name="Young S.K."/>
            <person name="Zeng Q."/>
            <person name="Gargeya S."/>
            <person name="Fitzgerald M."/>
            <person name="Abouelleil A."/>
            <person name="Alvarado L."/>
            <person name="Berlin A.M."/>
            <person name="Chapman S.B."/>
            <person name="Dewar J."/>
            <person name="Goldberg J."/>
            <person name="Griggs A."/>
            <person name="Gujja S."/>
            <person name="Hansen M."/>
            <person name="Howarth C."/>
            <person name="Imamovic A."/>
            <person name="Larimer J."/>
            <person name="McCowan C."/>
            <person name="Murphy C."/>
            <person name="Pearson M."/>
            <person name="Priest M."/>
            <person name="Roberts A."/>
            <person name="Saif S."/>
            <person name="Shea T."/>
            <person name="Sykes S."/>
            <person name="Wortman J."/>
            <person name="Nusbaum C."/>
            <person name="Birren B."/>
        </authorList>
    </citation>
    <scope>NUCLEOTIDE SEQUENCE [LARGE SCALE GENOMIC DNA]</scope>
    <source>
        <strain evidence="3">CBS 10118</strain>
    </source>
</reference>
<dbReference type="Gene3D" id="3.40.50.720">
    <property type="entry name" value="NAD(P)-binding Rossmann-like Domain"/>
    <property type="match status" value="1"/>
</dbReference>
<dbReference type="AlphaFoldDB" id="A0A1B9FS29"/>
<dbReference type="Pfam" id="PF00106">
    <property type="entry name" value="adh_short"/>
    <property type="match status" value="1"/>
</dbReference>
<dbReference type="InterPro" id="IPR002347">
    <property type="entry name" value="SDR_fam"/>
</dbReference>
<keyword evidence="2" id="KW-0560">Oxidoreductase</keyword>
<dbReference type="EMBL" id="KV700382">
    <property type="protein sequence ID" value="OCF21583.1"/>
    <property type="molecule type" value="Genomic_DNA"/>
</dbReference>
<organism evidence="3">
    <name type="scientific">Kwoniella bestiolae CBS 10118</name>
    <dbReference type="NCBI Taxonomy" id="1296100"/>
    <lineage>
        <taxon>Eukaryota</taxon>
        <taxon>Fungi</taxon>
        <taxon>Dikarya</taxon>
        <taxon>Basidiomycota</taxon>
        <taxon>Agaricomycotina</taxon>
        <taxon>Tremellomycetes</taxon>
        <taxon>Tremellales</taxon>
        <taxon>Cryptococcaceae</taxon>
        <taxon>Kwoniella</taxon>
    </lineage>
</organism>
<keyword evidence="5" id="KW-1185">Reference proteome</keyword>
<dbReference type="KEGG" id="kbi:30213661"/>
<evidence type="ECO:0000313" key="4">
    <source>
        <dbReference type="EMBL" id="WVW82658.1"/>
    </source>
</evidence>
<dbReference type="PANTHER" id="PTHR43669:SF4">
    <property type="entry name" value="SHORT-CHAIN DEHYDROGENASE"/>
    <property type="match status" value="1"/>
</dbReference>
<reference evidence="4" key="4">
    <citation type="submission" date="2024-02" db="EMBL/GenBank/DDBJ databases">
        <title>Comparative genomics of Cryptococcus and Kwoniella reveals pathogenesis evolution and contrasting modes of karyotype evolution via chromosome fusion or intercentromeric recombination.</title>
        <authorList>
            <person name="Coelho M.A."/>
            <person name="David-Palma M."/>
            <person name="Shea T."/>
            <person name="Bowers K."/>
            <person name="McGinley-Smith S."/>
            <person name="Mohammad A.W."/>
            <person name="Gnirke A."/>
            <person name="Yurkov A.M."/>
            <person name="Nowrousian M."/>
            <person name="Sun S."/>
            <person name="Cuomo C.A."/>
            <person name="Heitman J."/>
        </authorList>
    </citation>
    <scope>NUCLEOTIDE SEQUENCE</scope>
    <source>
        <strain evidence="4">CBS 10118</strain>
    </source>
</reference>
<dbReference type="RefSeq" id="XP_019042653.1">
    <property type="nucleotide sequence ID" value="XM_019195830.1"/>
</dbReference>
<dbReference type="PANTHER" id="PTHR43669">
    <property type="entry name" value="5-KETO-D-GLUCONATE 5-REDUCTASE"/>
    <property type="match status" value="1"/>
</dbReference>
<dbReference type="STRING" id="1296100.A0A1B9FS29"/>
<dbReference type="SUPFAM" id="SSF51735">
    <property type="entry name" value="NAD(P)-binding Rossmann-fold domains"/>
    <property type="match status" value="1"/>
</dbReference>
<evidence type="ECO:0000256" key="2">
    <source>
        <dbReference type="ARBA" id="ARBA00023002"/>
    </source>
</evidence>
<dbReference type="OrthoDB" id="5336600at2759"/>
<dbReference type="VEuPathDB" id="FungiDB:I302_09262"/>
<reference evidence="3" key="3">
    <citation type="submission" date="2016-07" db="EMBL/GenBank/DDBJ databases">
        <title>Evolution of pathogenesis and genome organization in the Tremellales.</title>
        <authorList>
            <person name="Cuomo C."/>
            <person name="Litvintseva A."/>
            <person name="Heitman J."/>
            <person name="Chen Y."/>
            <person name="Sun S."/>
            <person name="Springer D."/>
            <person name="Dromer F."/>
            <person name="Young S."/>
            <person name="Zeng Q."/>
            <person name="Chapman S."/>
            <person name="Gujja S."/>
            <person name="Saif S."/>
            <person name="Birren B."/>
        </authorList>
    </citation>
    <scope>NUCLEOTIDE SEQUENCE</scope>
    <source>
        <strain evidence="3">CBS 10118</strain>
    </source>
</reference>
<reference evidence="4" key="2">
    <citation type="submission" date="2013-07" db="EMBL/GenBank/DDBJ databases">
        <authorList>
            <consortium name="The Broad Institute Genome Sequencing Platform"/>
            <person name="Cuomo C."/>
            <person name="Litvintseva A."/>
            <person name="Chen Y."/>
            <person name="Heitman J."/>
            <person name="Sun S."/>
            <person name="Springer D."/>
            <person name="Dromer F."/>
            <person name="Young S.K."/>
            <person name="Zeng Q."/>
            <person name="Gargeya S."/>
            <person name="Fitzgerald M."/>
            <person name="Abouelleil A."/>
            <person name="Alvarado L."/>
            <person name="Berlin A.M."/>
            <person name="Chapman S.B."/>
            <person name="Dewar J."/>
            <person name="Goldberg J."/>
            <person name="Griggs A."/>
            <person name="Gujja S."/>
            <person name="Hansen M."/>
            <person name="Howarth C."/>
            <person name="Imamovic A."/>
            <person name="Larimer J."/>
            <person name="McCowan C."/>
            <person name="Murphy C."/>
            <person name="Pearson M."/>
            <person name="Priest M."/>
            <person name="Roberts A."/>
            <person name="Saif S."/>
            <person name="Shea T."/>
            <person name="Sykes S."/>
            <person name="Wortman J."/>
            <person name="Nusbaum C."/>
            <person name="Birren B."/>
        </authorList>
    </citation>
    <scope>NUCLEOTIDE SEQUENCE</scope>
    <source>
        <strain evidence="4">CBS 10118</strain>
    </source>
</reference>